<protein>
    <submittedName>
        <fullName evidence="1">Uncharacterized protein</fullName>
    </submittedName>
</protein>
<proteinExistence type="predicted"/>
<evidence type="ECO:0000313" key="2">
    <source>
        <dbReference type="Proteomes" id="UP000257109"/>
    </source>
</evidence>
<sequence>MLPTTMLISLHPNRLTPYKNITLGVIISTKLIFHVLLSPIGPTTLYGHFLYESSHSPKPWNYILGSPCMRITKISYLSCIKLGLPLNTKPFFKKKHCNKVLGSSTKMIINYFIFLLTPHIHCELLLDLPRILSLKSRTLNLANFEHSHLCPSPTILNTPISWVTQSFIKTFTSLPIKLLYQTQLQEQHVAIICYNFDKKFHQGHKCSSNNVLLLLTN</sequence>
<comment type="caution">
    <text evidence="1">The sequence shown here is derived from an EMBL/GenBank/DDBJ whole genome shotgun (WGS) entry which is preliminary data.</text>
</comment>
<dbReference type="EMBL" id="QJKJ01000882">
    <property type="protein sequence ID" value="RDY10251.1"/>
    <property type="molecule type" value="Genomic_DNA"/>
</dbReference>
<organism evidence="1 2">
    <name type="scientific">Mucuna pruriens</name>
    <name type="common">Velvet bean</name>
    <name type="synonym">Dolichos pruriens</name>
    <dbReference type="NCBI Taxonomy" id="157652"/>
    <lineage>
        <taxon>Eukaryota</taxon>
        <taxon>Viridiplantae</taxon>
        <taxon>Streptophyta</taxon>
        <taxon>Embryophyta</taxon>
        <taxon>Tracheophyta</taxon>
        <taxon>Spermatophyta</taxon>
        <taxon>Magnoliopsida</taxon>
        <taxon>eudicotyledons</taxon>
        <taxon>Gunneridae</taxon>
        <taxon>Pentapetalae</taxon>
        <taxon>rosids</taxon>
        <taxon>fabids</taxon>
        <taxon>Fabales</taxon>
        <taxon>Fabaceae</taxon>
        <taxon>Papilionoideae</taxon>
        <taxon>50 kb inversion clade</taxon>
        <taxon>NPAAA clade</taxon>
        <taxon>indigoferoid/millettioid clade</taxon>
        <taxon>Phaseoleae</taxon>
        <taxon>Mucuna</taxon>
    </lineage>
</organism>
<feature type="non-terminal residue" evidence="1">
    <location>
        <position position="217"/>
    </location>
</feature>
<evidence type="ECO:0000313" key="1">
    <source>
        <dbReference type="EMBL" id="RDY10251.1"/>
    </source>
</evidence>
<dbReference type="AlphaFoldDB" id="A0A371I5E1"/>
<reference evidence="1" key="1">
    <citation type="submission" date="2018-05" db="EMBL/GenBank/DDBJ databases">
        <title>Draft genome of Mucuna pruriens seed.</title>
        <authorList>
            <person name="Nnadi N.E."/>
            <person name="Vos R."/>
            <person name="Hasami M.H."/>
            <person name="Devisetty U.K."/>
            <person name="Aguiy J.C."/>
        </authorList>
    </citation>
    <scope>NUCLEOTIDE SEQUENCE [LARGE SCALE GENOMIC DNA]</scope>
    <source>
        <strain evidence="1">JCA_2017</strain>
    </source>
</reference>
<keyword evidence="2" id="KW-1185">Reference proteome</keyword>
<dbReference type="Proteomes" id="UP000257109">
    <property type="component" value="Unassembled WGS sequence"/>
</dbReference>
<accession>A0A371I5E1</accession>
<gene>
    <name evidence="1" type="ORF">CR513_05268</name>
</gene>
<name>A0A371I5E1_MUCPR</name>